<dbReference type="InterPro" id="IPR005467">
    <property type="entry name" value="His_kinase_dom"/>
</dbReference>
<protein>
    <recommendedName>
        <fullName evidence="2">histidine kinase</fullName>
        <ecNumber evidence="2">2.7.13.3</ecNumber>
    </recommendedName>
</protein>
<dbReference type="SUPFAM" id="SSF55874">
    <property type="entry name" value="ATPase domain of HSP90 chaperone/DNA topoisomerase II/histidine kinase"/>
    <property type="match status" value="1"/>
</dbReference>
<keyword evidence="6" id="KW-0472">Membrane</keyword>
<dbReference type="PRINTS" id="PR00344">
    <property type="entry name" value="BCTRLSENSOR"/>
</dbReference>
<keyword evidence="3" id="KW-0597">Phosphoprotein</keyword>
<evidence type="ECO:0000256" key="2">
    <source>
        <dbReference type="ARBA" id="ARBA00012438"/>
    </source>
</evidence>
<dbReference type="InterPro" id="IPR036097">
    <property type="entry name" value="HisK_dim/P_sf"/>
</dbReference>
<dbReference type="AlphaFoldDB" id="K9H5F2"/>
<gene>
    <name evidence="8" type="ORF">C882_2397</name>
</gene>
<accession>K9H5F2</accession>
<evidence type="ECO:0000256" key="1">
    <source>
        <dbReference type="ARBA" id="ARBA00000085"/>
    </source>
</evidence>
<dbReference type="InterPro" id="IPR036890">
    <property type="entry name" value="HATPase_C_sf"/>
</dbReference>
<dbReference type="SMART" id="SM00388">
    <property type="entry name" value="HisKA"/>
    <property type="match status" value="1"/>
</dbReference>
<feature type="transmembrane region" description="Helical" evidence="6">
    <location>
        <begin position="184"/>
        <end position="203"/>
    </location>
</feature>
<dbReference type="RefSeq" id="WP_009538807.1">
    <property type="nucleotide sequence ID" value="NZ_ANHY01000003.1"/>
</dbReference>
<dbReference type="eggNOG" id="COG4251">
    <property type="taxonomic scope" value="Bacteria"/>
</dbReference>
<keyword evidence="9" id="KW-1185">Reference proteome</keyword>
<dbReference type="PANTHER" id="PTHR43304">
    <property type="entry name" value="PHYTOCHROME-LIKE PROTEIN CPH1"/>
    <property type="match status" value="1"/>
</dbReference>
<dbReference type="InterPro" id="IPR052162">
    <property type="entry name" value="Sensor_kinase/Photoreceptor"/>
</dbReference>
<evidence type="ECO:0000313" key="9">
    <source>
        <dbReference type="Proteomes" id="UP000009881"/>
    </source>
</evidence>
<dbReference type="Gene3D" id="1.10.287.130">
    <property type="match status" value="1"/>
</dbReference>
<reference evidence="8 9" key="1">
    <citation type="journal article" date="2013" name="Genome Announc.">
        <title>Draft Genome Sequence of an Alphaproteobacterium, Caenispirillum salinarum AK4(T), Isolated from a Solar Saltern.</title>
        <authorList>
            <person name="Khatri I."/>
            <person name="Singh A."/>
            <person name="Korpole S."/>
            <person name="Pinnaka A.K."/>
            <person name="Subramanian S."/>
        </authorList>
    </citation>
    <scope>NUCLEOTIDE SEQUENCE [LARGE SCALE GENOMIC DNA]</scope>
    <source>
        <strain evidence="8 9">AK4</strain>
    </source>
</reference>
<proteinExistence type="predicted"/>
<dbReference type="SMART" id="SM00387">
    <property type="entry name" value="HATPase_c"/>
    <property type="match status" value="1"/>
</dbReference>
<keyword evidence="5 8" id="KW-0418">Kinase</keyword>
<comment type="caution">
    <text evidence="8">The sequence shown here is derived from an EMBL/GenBank/DDBJ whole genome shotgun (WGS) entry which is preliminary data.</text>
</comment>
<keyword evidence="6" id="KW-1133">Transmembrane helix</keyword>
<comment type="catalytic activity">
    <reaction evidence="1">
        <text>ATP + protein L-histidine = ADP + protein N-phospho-L-histidine.</text>
        <dbReference type="EC" id="2.7.13.3"/>
    </reaction>
</comment>
<dbReference type="CDD" id="cd00082">
    <property type="entry name" value="HisKA"/>
    <property type="match status" value="1"/>
</dbReference>
<evidence type="ECO:0000256" key="6">
    <source>
        <dbReference type="SAM" id="Phobius"/>
    </source>
</evidence>
<dbReference type="Pfam" id="PF02518">
    <property type="entry name" value="HATPase_c"/>
    <property type="match status" value="1"/>
</dbReference>
<dbReference type="Gene3D" id="3.30.565.10">
    <property type="entry name" value="Histidine kinase-like ATPase, C-terminal domain"/>
    <property type="match status" value="1"/>
</dbReference>
<keyword evidence="4" id="KW-0808">Transferase</keyword>
<organism evidence="8 9">
    <name type="scientific">Caenispirillum salinarum AK4</name>
    <dbReference type="NCBI Taxonomy" id="1238182"/>
    <lineage>
        <taxon>Bacteria</taxon>
        <taxon>Pseudomonadati</taxon>
        <taxon>Pseudomonadota</taxon>
        <taxon>Alphaproteobacteria</taxon>
        <taxon>Rhodospirillales</taxon>
        <taxon>Novispirillaceae</taxon>
        <taxon>Caenispirillum</taxon>
    </lineage>
</organism>
<keyword evidence="6" id="KW-0812">Transmembrane</keyword>
<dbReference type="EC" id="2.7.13.3" evidence="2"/>
<dbReference type="OrthoDB" id="7313492at2"/>
<dbReference type="GO" id="GO:0000155">
    <property type="term" value="F:phosphorelay sensor kinase activity"/>
    <property type="evidence" value="ECO:0007669"/>
    <property type="project" value="InterPro"/>
</dbReference>
<dbReference type="Proteomes" id="UP000009881">
    <property type="component" value="Unassembled WGS sequence"/>
</dbReference>
<evidence type="ECO:0000313" key="8">
    <source>
        <dbReference type="EMBL" id="EKV32319.1"/>
    </source>
</evidence>
<dbReference type="PATRIC" id="fig|1238182.3.peg.357"/>
<dbReference type="InterPro" id="IPR004358">
    <property type="entry name" value="Sig_transdc_His_kin-like_C"/>
</dbReference>
<dbReference type="PANTHER" id="PTHR43304:SF1">
    <property type="entry name" value="PAC DOMAIN-CONTAINING PROTEIN"/>
    <property type="match status" value="1"/>
</dbReference>
<dbReference type="InterPro" id="IPR003594">
    <property type="entry name" value="HATPase_dom"/>
</dbReference>
<evidence type="ECO:0000256" key="4">
    <source>
        <dbReference type="ARBA" id="ARBA00022679"/>
    </source>
</evidence>
<feature type="domain" description="Histidine kinase" evidence="7">
    <location>
        <begin position="240"/>
        <end position="459"/>
    </location>
</feature>
<dbReference type="InterPro" id="IPR003661">
    <property type="entry name" value="HisK_dim/P_dom"/>
</dbReference>
<dbReference type="PROSITE" id="PS50109">
    <property type="entry name" value="HIS_KIN"/>
    <property type="match status" value="1"/>
</dbReference>
<dbReference type="STRING" id="1238182.C882_2397"/>
<evidence type="ECO:0000256" key="3">
    <source>
        <dbReference type="ARBA" id="ARBA00022553"/>
    </source>
</evidence>
<dbReference type="Pfam" id="PF00512">
    <property type="entry name" value="HisKA"/>
    <property type="match status" value="1"/>
</dbReference>
<sequence length="464" mass="49803">MTTAPRRPLPSRRWLLPAAALLVAAVAAGVGFYVWTTTVSIERTLARDAHTLVRQSATLATETADLAMKLRRMAVDPGPDPAQLLDRARRSRAMAAARLTVVANGASAVPGMRLDGLDTLRPLLGEADAALATAATPRPAALLDLADRLDALRPVLVETAVQADQFSTTIIGRQSLFLEQMRSAVLAFVALSGTGGVIILLLLDRLRGARHRAEAAAAEAGAAARDLERSNAELAQFAYVASHDLREPLRMVTSYMSLLDRRYGGSMAPEAREFMQHASDGAKRMDRLVLDLLEYSRVGRGEAAVDAVDLDRVLDAALENLRVAREEAGAVIDRPKTLPSVPGSPGDLTRLFQNLIGNALKYRSPDRPPRIEIGCAPLTGDAGEGLHLWIADNGIGMDPRYTERVFGLFQRLHPRGSYEGTGIGLAVVRKVVERHGGRAWIDSTHGEGTTVHVVLGAARATRAA</sequence>
<dbReference type="SUPFAM" id="SSF47384">
    <property type="entry name" value="Homodimeric domain of signal transducing histidine kinase"/>
    <property type="match status" value="1"/>
</dbReference>
<name>K9H5F2_9PROT</name>
<evidence type="ECO:0000259" key="7">
    <source>
        <dbReference type="PROSITE" id="PS50109"/>
    </source>
</evidence>
<evidence type="ECO:0000256" key="5">
    <source>
        <dbReference type="ARBA" id="ARBA00022777"/>
    </source>
</evidence>
<dbReference type="EMBL" id="ANHY01000003">
    <property type="protein sequence ID" value="EKV32319.1"/>
    <property type="molecule type" value="Genomic_DNA"/>
</dbReference>